<dbReference type="RefSeq" id="WP_170126453.1">
    <property type="nucleotide sequence ID" value="NZ_CP031376.1"/>
</dbReference>
<evidence type="ECO:0000313" key="2">
    <source>
        <dbReference type="Proteomes" id="UP000254792"/>
    </source>
</evidence>
<sequence>MKEYNSKCFKCVAEQQKDKKPAGAAGVLFAKMQQNLAGSVEDEVFVCQRHR</sequence>
<organism evidence="1 2">
    <name type="scientific">Spiroplasma alleghenense</name>
    <dbReference type="NCBI Taxonomy" id="216931"/>
    <lineage>
        <taxon>Bacteria</taxon>
        <taxon>Bacillati</taxon>
        <taxon>Mycoplasmatota</taxon>
        <taxon>Mollicutes</taxon>
        <taxon>Entomoplasmatales</taxon>
        <taxon>Spiroplasmataceae</taxon>
        <taxon>Spiroplasma</taxon>
    </lineage>
</organism>
<name>A0A345Z2X5_9MOLU</name>
<dbReference type="Proteomes" id="UP000254792">
    <property type="component" value="Chromosome"/>
</dbReference>
<dbReference type="AlphaFoldDB" id="A0A345Z2X5"/>
<reference evidence="1 2" key="1">
    <citation type="submission" date="2018-07" db="EMBL/GenBank/DDBJ databases">
        <title>Complete genome sequence of Spiroplasma alleghenense PLHS-1 (ATCC 51752).</title>
        <authorList>
            <person name="Chou L."/>
            <person name="Lee T.-Y."/>
            <person name="Tsai Y.-M."/>
            <person name="Kuo C.-H."/>
        </authorList>
    </citation>
    <scope>NUCLEOTIDE SEQUENCE [LARGE SCALE GENOMIC DNA]</scope>
    <source>
        <strain evidence="1 2">PLHS-1</strain>
    </source>
</reference>
<dbReference type="EMBL" id="CP031376">
    <property type="protein sequence ID" value="AXK50954.1"/>
    <property type="molecule type" value="Genomic_DNA"/>
</dbReference>
<proteinExistence type="predicted"/>
<gene>
    <name evidence="1" type="ORF">SALLE_v1c02780</name>
</gene>
<evidence type="ECO:0000313" key="1">
    <source>
        <dbReference type="EMBL" id="AXK50954.1"/>
    </source>
</evidence>
<accession>A0A345Z2X5</accession>
<protein>
    <submittedName>
        <fullName evidence="1">Uncharacterized protein</fullName>
    </submittedName>
</protein>
<dbReference type="KEGG" id="salx:SALLE_v1c02780"/>
<keyword evidence="2" id="KW-1185">Reference proteome</keyword>